<dbReference type="GO" id="GO:0005737">
    <property type="term" value="C:cytoplasm"/>
    <property type="evidence" value="ECO:0007669"/>
    <property type="project" value="UniProtKB-SubCell"/>
</dbReference>
<dbReference type="EMBL" id="CAFBQU010000004">
    <property type="protein sequence ID" value="CAB5060450.1"/>
    <property type="molecule type" value="Genomic_DNA"/>
</dbReference>
<organism evidence="14">
    <name type="scientific">freshwater metagenome</name>
    <dbReference type="NCBI Taxonomy" id="449393"/>
    <lineage>
        <taxon>unclassified sequences</taxon>
        <taxon>metagenomes</taxon>
        <taxon>ecological metagenomes</taxon>
    </lineage>
</organism>
<dbReference type="PANTHER" id="PTHR30027:SF3">
    <property type="entry name" value="16S RRNA (URACIL(1498)-N(3))-METHYLTRANSFERASE"/>
    <property type="match status" value="1"/>
</dbReference>
<evidence type="ECO:0000256" key="4">
    <source>
        <dbReference type="ARBA" id="ARBA00022490"/>
    </source>
</evidence>
<dbReference type="GO" id="GO:0070042">
    <property type="term" value="F:rRNA (uridine-N3-)-methyltransferase activity"/>
    <property type="evidence" value="ECO:0007669"/>
    <property type="project" value="TreeGrafter"/>
</dbReference>
<evidence type="ECO:0000259" key="11">
    <source>
        <dbReference type="Pfam" id="PF04452"/>
    </source>
</evidence>
<dbReference type="InterPro" id="IPR046886">
    <property type="entry name" value="RsmE_MTase_dom"/>
</dbReference>
<keyword evidence="4" id="KW-0963">Cytoplasm</keyword>
<evidence type="ECO:0000256" key="1">
    <source>
        <dbReference type="ARBA" id="ARBA00004496"/>
    </source>
</evidence>
<dbReference type="InterPro" id="IPR006700">
    <property type="entry name" value="RsmE"/>
</dbReference>
<dbReference type="PIRSF" id="PIRSF015601">
    <property type="entry name" value="MTase_slr0722"/>
    <property type="match status" value="1"/>
</dbReference>
<feature type="domain" description="Ribosomal RNA small subunit methyltransferase E PUA-like" evidence="12">
    <location>
        <begin position="22"/>
        <end position="63"/>
    </location>
</feature>
<dbReference type="SUPFAM" id="SSF88697">
    <property type="entry name" value="PUA domain-like"/>
    <property type="match status" value="1"/>
</dbReference>
<comment type="function">
    <text evidence="9">Specifically methylates the N3 position of the uracil ring of uridine 1498 (m3U1498) in 16S rRNA. Acts on the fully assembled 30S ribosomal subunit.</text>
</comment>
<dbReference type="InterPro" id="IPR029026">
    <property type="entry name" value="tRNA_m1G_MTases_N"/>
</dbReference>
<dbReference type="SUPFAM" id="SSF75217">
    <property type="entry name" value="alpha/beta knot"/>
    <property type="match status" value="1"/>
</dbReference>
<evidence type="ECO:0000256" key="7">
    <source>
        <dbReference type="ARBA" id="ARBA00022679"/>
    </source>
</evidence>
<evidence type="ECO:0000256" key="5">
    <source>
        <dbReference type="ARBA" id="ARBA00022552"/>
    </source>
</evidence>
<comment type="subcellular location">
    <subcellularLocation>
        <location evidence="1">Cytoplasm</location>
    </subcellularLocation>
</comment>
<dbReference type="Pfam" id="PF04452">
    <property type="entry name" value="Methyltrans_RNA"/>
    <property type="match status" value="1"/>
</dbReference>
<dbReference type="InterPro" id="IPR015947">
    <property type="entry name" value="PUA-like_sf"/>
</dbReference>
<gene>
    <name evidence="13" type="ORF">UFOPK4098_00083</name>
    <name evidence="14" type="ORF">UFOPK4347_00283</name>
</gene>
<dbReference type="NCBIfam" id="TIGR00046">
    <property type="entry name" value="RsmE family RNA methyltransferase"/>
    <property type="match status" value="1"/>
</dbReference>
<evidence type="ECO:0000256" key="3">
    <source>
        <dbReference type="ARBA" id="ARBA00012328"/>
    </source>
</evidence>
<evidence type="ECO:0000259" key="12">
    <source>
        <dbReference type="Pfam" id="PF20260"/>
    </source>
</evidence>
<dbReference type="GO" id="GO:0070475">
    <property type="term" value="P:rRNA base methylation"/>
    <property type="evidence" value="ECO:0007669"/>
    <property type="project" value="TreeGrafter"/>
</dbReference>
<evidence type="ECO:0000313" key="13">
    <source>
        <dbReference type="EMBL" id="CAB5007286.1"/>
    </source>
</evidence>
<feature type="domain" description="Ribosomal RNA small subunit methyltransferase E methyltransferase" evidence="11">
    <location>
        <begin position="75"/>
        <end position="216"/>
    </location>
</feature>
<sequence>MNPLLRNSAAHLVLDNITTISLSDTDAHHLFRVLRLRDGQSVTATDGAGRWRECRVVGRDGIEISGAVVVENPKSSSIGIAFVPVKAEKPEATVRQLVEVGIDTIDVLLPTKRAVAATRDRLHDRIHTIVHEACMQSRRVFVPQVHVGVDLAEVLGRAGVSVADPEGGPLSTEHQYIVVGPEGGFDPLEVPETIAKVSIGPVVMRAETAALVAGARLVALHERQ</sequence>
<evidence type="ECO:0000256" key="6">
    <source>
        <dbReference type="ARBA" id="ARBA00022603"/>
    </source>
</evidence>
<keyword evidence="5" id="KW-0698">rRNA processing</keyword>
<proteinExistence type="inferred from homology"/>
<comment type="catalytic activity">
    <reaction evidence="10">
        <text>uridine(1498) in 16S rRNA + S-adenosyl-L-methionine = N(3)-methyluridine(1498) in 16S rRNA + S-adenosyl-L-homocysteine + H(+)</text>
        <dbReference type="Rhea" id="RHEA:42920"/>
        <dbReference type="Rhea" id="RHEA-COMP:10283"/>
        <dbReference type="Rhea" id="RHEA-COMP:10284"/>
        <dbReference type="ChEBI" id="CHEBI:15378"/>
        <dbReference type="ChEBI" id="CHEBI:57856"/>
        <dbReference type="ChEBI" id="CHEBI:59789"/>
        <dbReference type="ChEBI" id="CHEBI:65315"/>
        <dbReference type="ChEBI" id="CHEBI:74502"/>
        <dbReference type="EC" id="2.1.1.193"/>
    </reaction>
</comment>
<comment type="similarity">
    <text evidence="2">Belongs to the RNA methyltransferase RsmE family.</text>
</comment>
<name>A0A6J7U574_9ZZZZ</name>
<dbReference type="InterPro" id="IPR029028">
    <property type="entry name" value="Alpha/beta_knot_MTases"/>
</dbReference>
<keyword evidence="7" id="KW-0808">Transferase</keyword>
<dbReference type="InterPro" id="IPR046887">
    <property type="entry name" value="RsmE_PUA-like"/>
</dbReference>
<evidence type="ECO:0000256" key="9">
    <source>
        <dbReference type="ARBA" id="ARBA00025699"/>
    </source>
</evidence>
<reference evidence="14" key="1">
    <citation type="submission" date="2020-05" db="EMBL/GenBank/DDBJ databases">
        <authorList>
            <person name="Chiriac C."/>
            <person name="Salcher M."/>
            <person name="Ghai R."/>
            <person name="Kavagutti S V."/>
        </authorList>
    </citation>
    <scope>NUCLEOTIDE SEQUENCE</scope>
</reference>
<dbReference type="AlphaFoldDB" id="A0A6J7U574"/>
<evidence type="ECO:0000256" key="8">
    <source>
        <dbReference type="ARBA" id="ARBA00022691"/>
    </source>
</evidence>
<evidence type="ECO:0000256" key="10">
    <source>
        <dbReference type="ARBA" id="ARBA00047944"/>
    </source>
</evidence>
<dbReference type="EC" id="2.1.1.193" evidence="3"/>
<dbReference type="Gene3D" id="3.40.1280.10">
    <property type="match status" value="1"/>
</dbReference>
<evidence type="ECO:0000313" key="14">
    <source>
        <dbReference type="EMBL" id="CAB5060450.1"/>
    </source>
</evidence>
<dbReference type="EMBL" id="CAFBPN010000002">
    <property type="protein sequence ID" value="CAB5007286.1"/>
    <property type="molecule type" value="Genomic_DNA"/>
</dbReference>
<evidence type="ECO:0000256" key="2">
    <source>
        <dbReference type="ARBA" id="ARBA00005528"/>
    </source>
</evidence>
<accession>A0A6J7U574</accession>
<keyword evidence="8" id="KW-0949">S-adenosyl-L-methionine</keyword>
<dbReference type="Pfam" id="PF20260">
    <property type="entry name" value="PUA_4"/>
    <property type="match status" value="1"/>
</dbReference>
<dbReference type="CDD" id="cd18084">
    <property type="entry name" value="RsmE-like"/>
    <property type="match status" value="1"/>
</dbReference>
<keyword evidence="6" id="KW-0489">Methyltransferase</keyword>
<protein>
    <recommendedName>
        <fullName evidence="3">16S rRNA (uracil(1498)-N(3))-methyltransferase</fullName>
        <ecNumber evidence="3">2.1.1.193</ecNumber>
    </recommendedName>
</protein>
<dbReference type="PANTHER" id="PTHR30027">
    <property type="entry name" value="RIBOSOMAL RNA SMALL SUBUNIT METHYLTRANSFERASE E"/>
    <property type="match status" value="1"/>
</dbReference>